<dbReference type="Proteomes" id="UP000594260">
    <property type="component" value="Unplaced"/>
</dbReference>
<dbReference type="CDD" id="cd02659">
    <property type="entry name" value="peptidase_C19C"/>
    <property type="match status" value="1"/>
</dbReference>
<reference evidence="9" key="1">
    <citation type="submission" date="2021-01" db="UniProtKB">
        <authorList>
            <consortium name="EnsemblMetazoa"/>
        </authorList>
    </citation>
    <scope>IDENTIFICATION</scope>
</reference>
<evidence type="ECO:0000256" key="2">
    <source>
        <dbReference type="ARBA" id="ARBA00022603"/>
    </source>
</evidence>
<feature type="region of interest" description="Disordered" evidence="7">
    <location>
        <begin position="929"/>
        <end position="994"/>
    </location>
</feature>
<dbReference type="SUPFAM" id="SSF54001">
    <property type="entry name" value="Cysteine proteinases"/>
    <property type="match status" value="1"/>
</dbReference>
<dbReference type="OrthoDB" id="289038at2759"/>
<evidence type="ECO:0000259" key="8">
    <source>
        <dbReference type="PROSITE" id="PS50235"/>
    </source>
</evidence>
<dbReference type="CDD" id="cd02440">
    <property type="entry name" value="AdoMet_MTases"/>
    <property type="match status" value="1"/>
</dbReference>
<dbReference type="Gene3D" id="2.70.160.11">
    <property type="entry name" value="Hnrnp arginine n-methyltransferase1"/>
    <property type="match status" value="1"/>
</dbReference>
<dbReference type="GO" id="GO:0004843">
    <property type="term" value="F:cysteine-type deubiquitinase activity"/>
    <property type="evidence" value="ECO:0007669"/>
    <property type="project" value="InterPro"/>
</dbReference>
<dbReference type="GO" id="GO:0042054">
    <property type="term" value="F:histone methyltransferase activity"/>
    <property type="evidence" value="ECO:0007669"/>
    <property type="project" value="TreeGrafter"/>
</dbReference>
<dbReference type="FunFam" id="2.70.160.11:FF:000001">
    <property type="entry name" value="Blast:Protein arginine N-methyltransferase 1"/>
    <property type="match status" value="1"/>
</dbReference>
<dbReference type="InterPro" id="IPR038765">
    <property type="entry name" value="Papain-like_cys_pep_sf"/>
</dbReference>
<feature type="compositionally biased region" description="Polar residues" evidence="7">
    <location>
        <begin position="932"/>
        <end position="964"/>
    </location>
</feature>
<feature type="domain" description="USP" evidence="8">
    <location>
        <begin position="11"/>
        <end position="328"/>
    </location>
</feature>
<evidence type="ECO:0000313" key="10">
    <source>
        <dbReference type="Proteomes" id="UP000594260"/>
    </source>
</evidence>
<dbReference type="PANTHER" id="PTHR11006:SF124">
    <property type="entry name" value="ARGININE METHYLTRANSFERASE 1-RELATED"/>
    <property type="match status" value="1"/>
</dbReference>
<dbReference type="PANTHER" id="PTHR11006">
    <property type="entry name" value="PROTEIN ARGININE N-METHYLTRANSFERASE"/>
    <property type="match status" value="1"/>
</dbReference>
<evidence type="ECO:0000256" key="5">
    <source>
        <dbReference type="ARBA" id="ARBA00049303"/>
    </source>
</evidence>
<dbReference type="Pfam" id="PF00443">
    <property type="entry name" value="UCH"/>
    <property type="match status" value="1"/>
</dbReference>
<dbReference type="InterPro" id="IPR055135">
    <property type="entry name" value="PRMT_dom"/>
</dbReference>
<accession>A0A7M7JGW3</accession>
<keyword evidence="3 6" id="KW-0808">Transferase</keyword>
<dbReference type="Pfam" id="PF13649">
    <property type="entry name" value="Methyltransf_25"/>
    <property type="match status" value="1"/>
</dbReference>
<dbReference type="InterPro" id="IPR029063">
    <property type="entry name" value="SAM-dependent_MTases_sf"/>
</dbReference>
<dbReference type="Pfam" id="PF22528">
    <property type="entry name" value="PRMT_C"/>
    <property type="match status" value="1"/>
</dbReference>
<dbReference type="GO" id="GO:0032259">
    <property type="term" value="P:methylation"/>
    <property type="evidence" value="ECO:0007669"/>
    <property type="project" value="UniProtKB-KW"/>
</dbReference>
<dbReference type="GeneID" id="111246509"/>
<dbReference type="InterPro" id="IPR028889">
    <property type="entry name" value="USP"/>
</dbReference>
<dbReference type="SUPFAM" id="SSF53335">
    <property type="entry name" value="S-adenosyl-L-methionine-dependent methyltransferases"/>
    <property type="match status" value="1"/>
</dbReference>
<evidence type="ECO:0000256" key="7">
    <source>
        <dbReference type="SAM" id="MobiDB-lite"/>
    </source>
</evidence>
<dbReference type="EC" id="2.1.1.319" evidence="1"/>
<evidence type="ECO:0000256" key="3">
    <source>
        <dbReference type="ARBA" id="ARBA00022679"/>
    </source>
</evidence>
<dbReference type="InParanoid" id="A0A7M7JGW3"/>
<dbReference type="Gene3D" id="3.40.50.150">
    <property type="entry name" value="Vaccinia Virus protein VP39"/>
    <property type="match status" value="1"/>
</dbReference>
<evidence type="ECO:0000256" key="1">
    <source>
        <dbReference type="ARBA" id="ARBA00011925"/>
    </source>
</evidence>
<dbReference type="RefSeq" id="XP_022651960.1">
    <property type="nucleotide sequence ID" value="XM_022796225.1"/>
</dbReference>
<keyword evidence="10" id="KW-1185">Reference proteome</keyword>
<name>A0A7M7JGW3_VARDE</name>
<organism evidence="9 10">
    <name type="scientific">Varroa destructor</name>
    <name type="common">Honeybee mite</name>
    <dbReference type="NCBI Taxonomy" id="109461"/>
    <lineage>
        <taxon>Eukaryota</taxon>
        <taxon>Metazoa</taxon>
        <taxon>Ecdysozoa</taxon>
        <taxon>Arthropoda</taxon>
        <taxon>Chelicerata</taxon>
        <taxon>Arachnida</taxon>
        <taxon>Acari</taxon>
        <taxon>Parasitiformes</taxon>
        <taxon>Mesostigmata</taxon>
        <taxon>Gamasina</taxon>
        <taxon>Dermanyssoidea</taxon>
        <taxon>Varroidae</taxon>
        <taxon>Varroa</taxon>
    </lineage>
</organism>
<dbReference type="Gene3D" id="3.90.70.10">
    <property type="entry name" value="Cysteine proteinases"/>
    <property type="match status" value="1"/>
</dbReference>
<dbReference type="InterPro" id="IPR001394">
    <property type="entry name" value="Peptidase_C19_UCH"/>
</dbReference>
<proteinExistence type="predicted"/>
<dbReference type="InterPro" id="IPR025799">
    <property type="entry name" value="Arg_MeTrfase"/>
</dbReference>
<dbReference type="PROSITE" id="PS00972">
    <property type="entry name" value="USP_1"/>
    <property type="match status" value="1"/>
</dbReference>
<dbReference type="PROSITE" id="PS00973">
    <property type="entry name" value="USP_2"/>
    <property type="match status" value="1"/>
</dbReference>
<sequence>MTVSDEEALPAGLVNQAMTCYLNSVLQTLFYTPEFRNALYACDFSAEENPTKSIPCQLQRLFLRLQCYPGTAAQTISLTRSFGWDSHEAWQQHDVQELCRVMFDALEGALKKSGQQADLIERLYQGTLKDYVKCQECSNESARQDFYQDIALVVRPFGSDKVYTSLNEALNAFVEPETLNGNNQYFCEKCNKKCDALKGLKFLTFPKILTLQLKRFDFDYLTMRRIKLNDRVEFPEELDLNAFIESKPPKSEYVYNLFAVLVHSGSANGGHYYAYIRHKSDWFCFNDNQVHKVGSEDVWRTYGGGGYTETRSPFSSSTNAYMLIYRQKSETGVQAVTDAEFAEHLKLLRKSLNEEDEIMREKAAKDSKMITIKLFHDHLEKRRWVERQFVVDKDANLGDSMDTIKALLGVTVENDCCRLVLYDEASEAIEKSLEGSMDKTIKEIFGNAQPYYRSDILLEIRNPDETFEEYTPGGHTFNCRQVNLNYEEVKRPFRIYLHSQHTFRDLADRIEKRLRREPEDFREDIEKLRIAYEEVSSGEIRLIDHTKHTKFAELKIGRSIVVYFDIEDNNDAKLENFSQSNMYGIIDTLRNTVCVNSNIPKDCTFNQNEEITGWCRRFLRVWPYKDYETGEQSLRIYVDKRISMEQFKTHLQPFLGIEIQTFLKSPSMVELEAPSMLLDDQRLEIVTDPSQNISKNQRRLKVYRLSLEAEAGSLVGYVAELMYPKIAKGADIREIIAKKLALLYPNDAPEAEKIRMRKVNDKMPSAEIILDGDPFDAKEVYVEVLSEKERFSRGHNRIVYLQEFRTLTRTWNTAAEILVSLTCTSADVKEAIKRISGTIEVLSCVENGDEELKWAEGIQELNEKEILLYYVDKAKWESKQMFLPPRPGIKMTEEEENSIRSRRWISSRKERALKIDKKQGKGKVKIVKPNRRNMSTAATASIDSEMSSPSKSLNGGATNTSSPQLCAKCRSEPVVTPGINNDESPSHVGLKDGKLPDKPEEMTSADYYFDSYAHFGIHEEMLKDEVRTCTYRDSMYQNMHLFKNKVVLDIGCGTGILCMFAAKAGARKVIGIECSGIIQHAREIVKLNRLDSIITLVKGKVEEIDELPDGIEKVDIIISEWMGYCLFYESMLDTVLHARDRWLAPGGALFPDKAQLFLCGIEDRQYKDEKINWWEDVYGFDMSCMRQVAISEPLVDVVDKKQVCTTSSLIKEIDLYTVQKADLDFESPWTVRAFRDDYIHAMVAFFNVEFSRSHTRIGFSTSPDSTYTHWKQTVFYLEDYMVVKHGDVIEGTFSMKPNARNNRDLDMKISVDFNGELSKMKATYDYRMR</sequence>
<evidence type="ECO:0000256" key="4">
    <source>
        <dbReference type="ARBA" id="ARBA00022691"/>
    </source>
</evidence>
<dbReference type="FunFam" id="3.40.50.150:FF:000003">
    <property type="entry name" value="Blast:Protein arginine N-methyltransferase 1"/>
    <property type="match status" value="1"/>
</dbReference>
<protein>
    <recommendedName>
        <fullName evidence="1">type I protein arginine methyltransferase</fullName>
        <ecNumber evidence="1">2.1.1.319</ecNumber>
    </recommendedName>
</protein>
<keyword evidence="4 6" id="KW-0949">S-adenosyl-L-methionine</keyword>
<dbReference type="KEGG" id="vde:111246509"/>
<keyword evidence="2 6" id="KW-0489">Methyltransferase</keyword>
<dbReference type="PROSITE" id="PS51678">
    <property type="entry name" value="SAM_MT_PRMT"/>
    <property type="match status" value="1"/>
</dbReference>
<evidence type="ECO:0000256" key="6">
    <source>
        <dbReference type="PROSITE-ProRule" id="PRU01015"/>
    </source>
</evidence>
<dbReference type="GO" id="GO:0035241">
    <property type="term" value="F:protein-arginine omega-N monomethyltransferase activity"/>
    <property type="evidence" value="ECO:0007669"/>
    <property type="project" value="TreeGrafter"/>
</dbReference>
<dbReference type="GO" id="GO:0016579">
    <property type="term" value="P:protein deubiquitination"/>
    <property type="evidence" value="ECO:0007669"/>
    <property type="project" value="InterPro"/>
</dbReference>
<dbReference type="GO" id="GO:0035242">
    <property type="term" value="F:protein-arginine omega-N asymmetric methyltransferase activity"/>
    <property type="evidence" value="ECO:0007669"/>
    <property type="project" value="UniProtKB-EC"/>
</dbReference>
<dbReference type="InterPro" id="IPR041698">
    <property type="entry name" value="Methyltransf_25"/>
</dbReference>
<dbReference type="EnsemblMetazoa" id="XM_022796225">
    <property type="protein sequence ID" value="XP_022651960"/>
    <property type="gene ID" value="LOC111246509"/>
</dbReference>
<comment type="catalytic activity">
    <reaction evidence="5">
        <text>L-arginyl-[protein] + S-adenosyl-L-methionine = N(omega)-methyl-L-arginyl-[protein] + S-adenosyl-L-homocysteine + H(+)</text>
        <dbReference type="Rhea" id="RHEA:48100"/>
        <dbReference type="Rhea" id="RHEA-COMP:10532"/>
        <dbReference type="Rhea" id="RHEA-COMP:11990"/>
        <dbReference type="ChEBI" id="CHEBI:15378"/>
        <dbReference type="ChEBI" id="CHEBI:29965"/>
        <dbReference type="ChEBI" id="CHEBI:57856"/>
        <dbReference type="ChEBI" id="CHEBI:59789"/>
        <dbReference type="ChEBI" id="CHEBI:65280"/>
    </reaction>
    <physiologicalReaction direction="left-to-right" evidence="5">
        <dbReference type="Rhea" id="RHEA:48101"/>
    </physiologicalReaction>
</comment>
<dbReference type="PROSITE" id="PS50235">
    <property type="entry name" value="USP_3"/>
    <property type="match status" value="1"/>
</dbReference>
<evidence type="ECO:0000313" key="9">
    <source>
        <dbReference type="EnsemblMetazoa" id="XP_022651960"/>
    </source>
</evidence>
<dbReference type="InterPro" id="IPR018200">
    <property type="entry name" value="USP_CS"/>
</dbReference>
<dbReference type="GO" id="GO:0005634">
    <property type="term" value="C:nucleus"/>
    <property type="evidence" value="ECO:0007669"/>
    <property type="project" value="TreeGrafter"/>
</dbReference>